<organism evidence="1">
    <name type="scientific">marine sediment metagenome</name>
    <dbReference type="NCBI Taxonomy" id="412755"/>
    <lineage>
        <taxon>unclassified sequences</taxon>
        <taxon>metagenomes</taxon>
        <taxon>ecological metagenomes</taxon>
    </lineage>
</organism>
<proteinExistence type="predicted"/>
<sequence>MSEDRLVLNTKKSLYEPIEIVIDEQVYQCVKATRTVLADIEKLDDKAAKNEDEALYKIVQILFNVDQKILEKLDKREVQDIYTFSKKKFLEIEKQRVEIITDSFSKIFPGQAVVKKIPPSGKRPGSKH</sequence>
<gene>
    <name evidence="1" type="ORF">S01H4_15310</name>
</gene>
<evidence type="ECO:0000313" key="1">
    <source>
        <dbReference type="EMBL" id="GAG68454.1"/>
    </source>
</evidence>
<name>X0ZGN6_9ZZZZ</name>
<dbReference type="EMBL" id="BART01006712">
    <property type="protein sequence ID" value="GAG68454.1"/>
    <property type="molecule type" value="Genomic_DNA"/>
</dbReference>
<reference evidence="1" key="1">
    <citation type="journal article" date="2014" name="Front. Microbiol.">
        <title>High frequency of phylogenetically diverse reductive dehalogenase-homologous genes in deep subseafloor sedimentary metagenomes.</title>
        <authorList>
            <person name="Kawai M."/>
            <person name="Futagami T."/>
            <person name="Toyoda A."/>
            <person name="Takaki Y."/>
            <person name="Nishi S."/>
            <person name="Hori S."/>
            <person name="Arai W."/>
            <person name="Tsubouchi T."/>
            <person name="Morono Y."/>
            <person name="Uchiyama I."/>
            <person name="Ito T."/>
            <person name="Fujiyama A."/>
            <person name="Inagaki F."/>
            <person name="Takami H."/>
        </authorList>
    </citation>
    <scope>NUCLEOTIDE SEQUENCE</scope>
    <source>
        <strain evidence="1">Expedition CK06-06</strain>
    </source>
</reference>
<comment type="caution">
    <text evidence="1">The sequence shown here is derived from an EMBL/GenBank/DDBJ whole genome shotgun (WGS) entry which is preliminary data.</text>
</comment>
<accession>X0ZGN6</accession>
<protein>
    <submittedName>
        <fullName evidence="1">Uncharacterized protein</fullName>
    </submittedName>
</protein>
<dbReference type="AlphaFoldDB" id="X0ZGN6"/>